<feature type="domain" description="CFEM" evidence="6">
    <location>
        <begin position="1"/>
        <end position="121"/>
    </location>
</feature>
<evidence type="ECO:0000313" key="7">
    <source>
        <dbReference type="EMBL" id="KZV98108.1"/>
    </source>
</evidence>
<dbReference type="GO" id="GO:0005576">
    <property type="term" value="C:extracellular region"/>
    <property type="evidence" value="ECO:0007669"/>
    <property type="project" value="UniProtKB-SubCell"/>
</dbReference>
<keyword evidence="8" id="KW-1185">Reference proteome</keyword>
<keyword evidence="3 5" id="KW-0732">Signal</keyword>
<evidence type="ECO:0000256" key="3">
    <source>
        <dbReference type="ARBA" id="ARBA00022729"/>
    </source>
</evidence>
<reference evidence="7 8" key="1">
    <citation type="journal article" date="2016" name="Mol. Biol. Evol.">
        <title>Comparative Genomics of Early-Diverging Mushroom-Forming Fungi Provides Insights into the Origins of Lignocellulose Decay Capabilities.</title>
        <authorList>
            <person name="Nagy L.G."/>
            <person name="Riley R."/>
            <person name="Tritt A."/>
            <person name="Adam C."/>
            <person name="Daum C."/>
            <person name="Floudas D."/>
            <person name="Sun H."/>
            <person name="Yadav J.S."/>
            <person name="Pangilinan J."/>
            <person name="Larsson K.H."/>
            <person name="Matsuura K."/>
            <person name="Barry K."/>
            <person name="Labutti K."/>
            <person name="Kuo R."/>
            <person name="Ohm R.A."/>
            <person name="Bhattacharya S.S."/>
            <person name="Shirouzu T."/>
            <person name="Yoshinaga Y."/>
            <person name="Martin F.M."/>
            <person name="Grigoriev I.V."/>
            <person name="Hibbett D.S."/>
        </authorList>
    </citation>
    <scope>NUCLEOTIDE SEQUENCE [LARGE SCALE GENOMIC DNA]</scope>
    <source>
        <strain evidence="7 8">HHB12029</strain>
    </source>
</reference>
<organism evidence="7 8">
    <name type="scientific">Exidia glandulosa HHB12029</name>
    <dbReference type="NCBI Taxonomy" id="1314781"/>
    <lineage>
        <taxon>Eukaryota</taxon>
        <taxon>Fungi</taxon>
        <taxon>Dikarya</taxon>
        <taxon>Basidiomycota</taxon>
        <taxon>Agaricomycotina</taxon>
        <taxon>Agaricomycetes</taxon>
        <taxon>Auriculariales</taxon>
        <taxon>Exidiaceae</taxon>
        <taxon>Exidia</taxon>
    </lineage>
</organism>
<dbReference type="EMBL" id="KV425922">
    <property type="protein sequence ID" value="KZV98108.1"/>
    <property type="molecule type" value="Genomic_DNA"/>
</dbReference>
<protein>
    <recommendedName>
        <fullName evidence="6">CFEM domain-containing protein</fullName>
    </recommendedName>
</protein>
<evidence type="ECO:0000256" key="2">
    <source>
        <dbReference type="ARBA" id="ARBA00022525"/>
    </source>
</evidence>
<keyword evidence="4" id="KW-1015">Disulfide bond</keyword>
<evidence type="ECO:0000259" key="6">
    <source>
        <dbReference type="PROSITE" id="PS52012"/>
    </source>
</evidence>
<evidence type="ECO:0000256" key="4">
    <source>
        <dbReference type="ARBA" id="ARBA00023157"/>
    </source>
</evidence>
<dbReference type="Proteomes" id="UP000077266">
    <property type="component" value="Unassembled WGS sequence"/>
</dbReference>
<accession>A0A165LNS2</accession>
<feature type="signal peptide" evidence="5">
    <location>
        <begin position="1"/>
        <end position="17"/>
    </location>
</feature>
<dbReference type="InterPro" id="IPR008427">
    <property type="entry name" value="Extracellular_membr_CFEM_dom"/>
</dbReference>
<comment type="subcellular location">
    <subcellularLocation>
        <location evidence="1">Secreted</location>
    </subcellularLocation>
</comment>
<sequence length="123" mass="12955">MMRPLLFLSLLATLCEATFNENDVPSCARSCVSTAAQESLRAAGGHCEGINGDWTCWCRFSQLPVNFEECLKSAIALKCSDEDISTAVNTLVDKCNEKGSAVGTSSRAAAAGLLGLTAGVFML</sequence>
<keyword evidence="2" id="KW-0964">Secreted</keyword>
<dbReference type="Pfam" id="PF05730">
    <property type="entry name" value="CFEM"/>
    <property type="match status" value="1"/>
</dbReference>
<evidence type="ECO:0000313" key="8">
    <source>
        <dbReference type="Proteomes" id="UP000077266"/>
    </source>
</evidence>
<dbReference type="PROSITE" id="PS52012">
    <property type="entry name" value="CFEM"/>
    <property type="match status" value="1"/>
</dbReference>
<evidence type="ECO:0000256" key="5">
    <source>
        <dbReference type="SAM" id="SignalP"/>
    </source>
</evidence>
<name>A0A165LNS2_EXIGL</name>
<dbReference type="AlphaFoldDB" id="A0A165LNS2"/>
<proteinExistence type="predicted"/>
<evidence type="ECO:0000256" key="1">
    <source>
        <dbReference type="ARBA" id="ARBA00004613"/>
    </source>
</evidence>
<dbReference type="InParanoid" id="A0A165LNS2"/>
<feature type="chain" id="PRO_5007861826" description="CFEM domain-containing protein" evidence="5">
    <location>
        <begin position="18"/>
        <end position="123"/>
    </location>
</feature>
<gene>
    <name evidence="7" type="ORF">EXIGLDRAFT_701934</name>
</gene>